<evidence type="ECO:0000313" key="2">
    <source>
        <dbReference type="Proteomes" id="UP000194003"/>
    </source>
</evidence>
<dbReference type="SUPFAM" id="SSF48613">
    <property type="entry name" value="Heme oxygenase-like"/>
    <property type="match status" value="1"/>
</dbReference>
<dbReference type="Proteomes" id="UP000194003">
    <property type="component" value="Unassembled WGS sequence"/>
</dbReference>
<reference evidence="1 2" key="1">
    <citation type="journal article" date="2016" name="BMC Genomics">
        <title>Combined genomic and structural analyses of a cultured magnetotactic bacterium reveals its niche adaptation to a dynamic environment.</title>
        <authorList>
            <person name="Araujo A.C."/>
            <person name="Morillo V."/>
            <person name="Cypriano J."/>
            <person name="Teixeira L.C."/>
            <person name="Leao P."/>
            <person name="Lyra S."/>
            <person name="Almeida L.G."/>
            <person name="Bazylinski D.A."/>
            <person name="Vasconcellos A.T."/>
            <person name="Abreu F."/>
            <person name="Lins U."/>
        </authorList>
    </citation>
    <scope>NUCLEOTIDE SEQUENCE [LARGE SCALE GENOMIC DNA]</scope>
    <source>
        <strain evidence="1 2">IT-1</strain>
    </source>
</reference>
<name>A0A1Y2JYT7_9PROT</name>
<sequence length="242" mass="26792">MYAAVVDMPTVRRFMAHHIFSVWDFMSLLKYLQARLAPAQQPWGPVGDPTVRRFINEIVLEEESDQGMPGPEGSEPTFASHFELYAMAMEEVGASAANAHEFVARVTELGGLEPALDAVPDHAPVAAQSFMRSTFAFIAGDRPHEVAAAFAFGREQIIPAMFRALLAQMAIDGDTAPAFHYYLERHIHLDEDHHGPLSLRMLDYLCDDDPEKIAQAQAAAERAILARIAFWDGVLADLQSTK</sequence>
<gene>
    <name evidence="1" type="ORF">MAIT1_00456</name>
</gene>
<keyword evidence="2" id="KW-1185">Reference proteome</keyword>
<proteinExistence type="predicted"/>
<dbReference type="AlphaFoldDB" id="A0A1Y2JYT7"/>
<dbReference type="Pfam" id="PF11251">
    <property type="entry name" value="DUF3050"/>
    <property type="match status" value="1"/>
</dbReference>
<dbReference type="STRING" id="1434232.MAIT1_00456"/>
<organism evidence="1 2">
    <name type="scientific">Magnetofaba australis IT-1</name>
    <dbReference type="NCBI Taxonomy" id="1434232"/>
    <lineage>
        <taxon>Bacteria</taxon>
        <taxon>Pseudomonadati</taxon>
        <taxon>Pseudomonadota</taxon>
        <taxon>Magnetococcia</taxon>
        <taxon>Magnetococcales</taxon>
        <taxon>Magnetococcaceae</taxon>
        <taxon>Magnetofaba</taxon>
    </lineage>
</organism>
<evidence type="ECO:0008006" key="3">
    <source>
        <dbReference type="Google" id="ProtNLM"/>
    </source>
</evidence>
<dbReference type="Gene3D" id="1.20.910.10">
    <property type="entry name" value="Heme oxygenase-like"/>
    <property type="match status" value="1"/>
</dbReference>
<evidence type="ECO:0000313" key="1">
    <source>
        <dbReference type="EMBL" id="OSM00045.1"/>
    </source>
</evidence>
<accession>A0A1Y2JYT7</accession>
<dbReference type="InterPro" id="IPR024423">
    <property type="entry name" value="DUF3050"/>
</dbReference>
<dbReference type="EMBL" id="LVJN01000021">
    <property type="protein sequence ID" value="OSM00045.1"/>
    <property type="molecule type" value="Genomic_DNA"/>
</dbReference>
<protein>
    <recommendedName>
        <fullName evidence="3">Heme oxygenase</fullName>
    </recommendedName>
</protein>
<dbReference type="InterPro" id="IPR016084">
    <property type="entry name" value="Haem_Oase-like_multi-hlx"/>
</dbReference>
<comment type="caution">
    <text evidence="1">The sequence shown here is derived from an EMBL/GenBank/DDBJ whole genome shotgun (WGS) entry which is preliminary data.</text>
</comment>